<evidence type="ECO:0000313" key="1">
    <source>
        <dbReference type="EMBL" id="MFC4334066.1"/>
    </source>
</evidence>
<gene>
    <name evidence="1" type="ORF">ACFPET_02515</name>
</gene>
<comment type="caution">
    <text evidence="1">The sequence shown here is derived from an EMBL/GenBank/DDBJ whole genome shotgun (WGS) entry which is preliminary data.</text>
</comment>
<keyword evidence="2" id="KW-1185">Reference proteome</keyword>
<accession>A0ABV8TTH5</accession>
<dbReference type="Proteomes" id="UP001595823">
    <property type="component" value="Unassembled WGS sequence"/>
</dbReference>
<dbReference type="EMBL" id="JBHSDK010000002">
    <property type="protein sequence ID" value="MFC4334066.1"/>
    <property type="molecule type" value="Genomic_DNA"/>
</dbReference>
<reference evidence="2" key="1">
    <citation type="journal article" date="2019" name="Int. J. Syst. Evol. Microbiol.">
        <title>The Global Catalogue of Microorganisms (GCM) 10K type strain sequencing project: providing services to taxonomists for standard genome sequencing and annotation.</title>
        <authorList>
            <consortium name="The Broad Institute Genomics Platform"/>
            <consortium name="The Broad Institute Genome Sequencing Center for Infectious Disease"/>
            <person name="Wu L."/>
            <person name="Ma J."/>
        </authorList>
    </citation>
    <scope>NUCLEOTIDE SEQUENCE [LARGE SCALE GENOMIC DNA]</scope>
    <source>
        <strain evidence="2">IBRC-M 10908</strain>
    </source>
</reference>
<dbReference type="RefSeq" id="WP_380617800.1">
    <property type="nucleotide sequence ID" value="NZ_JBHSDK010000002.1"/>
</dbReference>
<evidence type="ECO:0000313" key="2">
    <source>
        <dbReference type="Proteomes" id="UP001595823"/>
    </source>
</evidence>
<proteinExistence type="predicted"/>
<sequence>MTSTNPTKSGRVVHPDYGAFSFAWTDFPERERTVYEIRGPRVSGPVTVEFKPTAWNDSEISPDVGELVFTLGRLRAEFTTDPANLYPRPVDLAGQLYVNGAELPSRDSVALEKLQGAYRLGTYEALYGDVPVKTRRKVAAVFEFLGRHWLTRTEITGPMRAARACRAIRSRQRERRWEIERIRRQLREQLCVIVERQEEIAEMELQRARFAELAGLDLDQEGL</sequence>
<name>A0ABV8TTH5_9ACTN</name>
<protein>
    <submittedName>
        <fullName evidence="1">Uncharacterized protein</fullName>
    </submittedName>
</protein>
<organism evidence="1 2">
    <name type="scientific">Salininema proteolyticum</name>
    <dbReference type="NCBI Taxonomy" id="1607685"/>
    <lineage>
        <taxon>Bacteria</taxon>
        <taxon>Bacillati</taxon>
        <taxon>Actinomycetota</taxon>
        <taxon>Actinomycetes</taxon>
        <taxon>Glycomycetales</taxon>
        <taxon>Glycomycetaceae</taxon>
        <taxon>Salininema</taxon>
    </lineage>
</organism>